<dbReference type="PROSITE" id="PS50109">
    <property type="entry name" value="HIS_KIN"/>
    <property type="match status" value="1"/>
</dbReference>
<dbReference type="EC" id="2.7.13.3" evidence="2"/>
<proteinExistence type="predicted"/>
<keyword evidence="4" id="KW-0418">Kinase</keyword>
<evidence type="ECO:0000256" key="2">
    <source>
        <dbReference type="ARBA" id="ARBA00012438"/>
    </source>
</evidence>
<dbReference type="GO" id="GO:0004673">
    <property type="term" value="F:protein histidine kinase activity"/>
    <property type="evidence" value="ECO:0007669"/>
    <property type="project" value="UniProtKB-EC"/>
</dbReference>
<keyword evidence="4" id="KW-0808">Transferase</keyword>
<protein>
    <recommendedName>
        <fullName evidence="2">histidine kinase</fullName>
        <ecNumber evidence="2">2.7.13.3</ecNumber>
    </recommendedName>
</protein>
<dbReference type="SMART" id="SM00387">
    <property type="entry name" value="HATPase_c"/>
    <property type="match status" value="1"/>
</dbReference>
<dbReference type="KEGG" id="sfc:Spiaf_2406"/>
<dbReference type="STRING" id="889378.Spiaf_2406"/>
<gene>
    <name evidence="4" type="ordered locus">Spiaf_2406</name>
</gene>
<dbReference type="InterPro" id="IPR036890">
    <property type="entry name" value="HATPase_C_sf"/>
</dbReference>
<dbReference type="CDD" id="cd00075">
    <property type="entry name" value="HATPase"/>
    <property type="match status" value="1"/>
</dbReference>
<dbReference type="InterPro" id="IPR004358">
    <property type="entry name" value="Sig_transdc_His_kin-like_C"/>
</dbReference>
<organism evidence="4 5">
    <name type="scientific">Spirochaeta africana (strain ATCC 700263 / DSM 8902 / Z-7692)</name>
    <dbReference type="NCBI Taxonomy" id="889378"/>
    <lineage>
        <taxon>Bacteria</taxon>
        <taxon>Pseudomonadati</taxon>
        <taxon>Spirochaetota</taxon>
        <taxon>Spirochaetia</taxon>
        <taxon>Spirochaetales</taxon>
        <taxon>Spirochaetaceae</taxon>
        <taxon>Spirochaeta</taxon>
    </lineage>
</organism>
<comment type="catalytic activity">
    <reaction evidence="1">
        <text>ATP + protein L-histidine = ADP + protein N-phospho-L-histidine.</text>
        <dbReference type="EC" id="2.7.13.3"/>
    </reaction>
</comment>
<sequence>MHWSICDFLADIAHNALHADPDRVEIRIEEYPHRFRFTVSDDGCGMSPEQQQRALDPFYSDRRNHPDRRVGLGLPMLVQTTEATGGSFSLESQQGTGTTVAAEFSLDNIDTPPIGDIAGSICSLMGYRPGPELIVVRRLDVENSTPREYRIARSELIDAVGDLEDVVSLGMAQTYIRSEEDWVKGDNNHGTNEP</sequence>
<evidence type="ECO:0000256" key="1">
    <source>
        <dbReference type="ARBA" id="ARBA00000085"/>
    </source>
</evidence>
<dbReference type="InterPro" id="IPR005467">
    <property type="entry name" value="His_kinase_dom"/>
</dbReference>
<evidence type="ECO:0000313" key="5">
    <source>
        <dbReference type="Proteomes" id="UP000007383"/>
    </source>
</evidence>
<dbReference type="PANTHER" id="PTHR43065">
    <property type="entry name" value="SENSOR HISTIDINE KINASE"/>
    <property type="match status" value="1"/>
</dbReference>
<dbReference type="PATRIC" id="fig|889378.3.peg.2380"/>
<dbReference type="HOGENOM" id="CLU_125323_0_0_12"/>
<accession>H9ULP4</accession>
<dbReference type="EMBL" id="CP003282">
    <property type="protein sequence ID" value="AFG38437.1"/>
    <property type="molecule type" value="Genomic_DNA"/>
</dbReference>
<evidence type="ECO:0000259" key="3">
    <source>
        <dbReference type="PROSITE" id="PS50109"/>
    </source>
</evidence>
<reference evidence="5" key="1">
    <citation type="journal article" date="2013" name="Stand. Genomic Sci.">
        <title>Complete genome sequence of the halophilic bacterium Spirochaeta africana type strain (Z-7692(T)) from the alkaline Lake Magadi in the East African Rift.</title>
        <authorList>
            <person name="Liolos K."/>
            <person name="Abt B."/>
            <person name="Scheuner C."/>
            <person name="Teshima H."/>
            <person name="Held B."/>
            <person name="Lapidus A."/>
            <person name="Nolan M."/>
            <person name="Lucas S."/>
            <person name="Deshpande S."/>
            <person name="Cheng J.F."/>
            <person name="Tapia R."/>
            <person name="Goodwin L.A."/>
            <person name="Pitluck S."/>
            <person name="Pagani I."/>
            <person name="Ivanova N."/>
            <person name="Mavromatis K."/>
            <person name="Mikhailova N."/>
            <person name="Huntemann M."/>
            <person name="Pati A."/>
            <person name="Chen A."/>
            <person name="Palaniappan K."/>
            <person name="Land M."/>
            <person name="Rohde M."/>
            <person name="Tindall B.J."/>
            <person name="Detter J.C."/>
            <person name="Goker M."/>
            <person name="Bristow J."/>
            <person name="Eisen J.A."/>
            <person name="Markowitz V."/>
            <person name="Hugenholtz P."/>
            <person name="Woyke T."/>
            <person name="Klenk H.P."/>
            <person name="Kyrpides N.C."/>
        </authorList>
    </citation>
    <scope>NUCLEOTIDE SEQUENCE</scope>
    <source>
        <strain evidence="5">ATCC 700263 / DSM 8902 / Z-7692</strain>
    </source>
</reference>
<keyword evidence="5" id="KW-1185">Reference proteome</keyword>
<feature type="domain" description="Histidine kinase" evidence="3">
    <location>
        <begin position="1"/>
        <end position="108"/>
    </location>
</feature>
<name>H9ULP4_SPIAZ</name>
<dbReference type="eggNOG" id="COG2205">
    <property type="taxonomic scope" value="Bacteria"/>
</dbReference>
<dbReference type="OrthoDB" id="9797586at2"/>
<evidence type="ECO:0000313" key="4">
    <source>
        <dbReference type="EMBL" id="AFG38437.1"/>
    </source>
</evidence>
<dbReference type="Proteomes" id="UP000007383">
    <property type="component" value="Chromosome"/>
</dbReference>
<dbReference type="SUPFAM" id="SSF55874">
    <property type="entry name" value="ATPase domain of HSP90 chaperone/DNA topoisomerase II/histidine kinase"/>
    <property type="match status" value="1"/>
</dbReference>
<dbReference type="RefSeq" id="WP_014456419.1">
    <property type="nucleotide sequence ID" value="NC_017098.1"/>
</dbReference>
<dbReference type="Pfam" id="PF02518">
    <property type="entry name" value="HATPase_c"/>
    <property type="match status" value="1"/>
</dbReference>
<dbReference type="AlphaFoldDB" id="H9ULP4"/>
<dbReference type="PRINTS" id="PR00344">
    <property type="entry name" value="BCTRLSENSOR"/>
</dbReference>
<dbReference type="InterPro" id="IPR003594">
    <property type="entry name" value="HATPase_dom"/>
</dbReference>
<dbReference type="Gene3D" id="3.30.565.10">
    <property type="entry name" value="Histidine kinase-like ATPase, C-terminal domain"/>
    <property type="match status" value="1"/>
</dbReference>